<feature type="domain" description="Myb/SANT-like DNA-binding" evidence="2">
    <location>
        <begin position="13"/>
        <end position="57"/>
    </location>
</feature>
<evidence type="ECO:0000256" key="1">
    <source>
        <dbReference type="SAM" id="MobiDB-lite"/>
    </source>
</evidence>
<dbReference type="GeneID" id="20236074"/>
<reference evidence="3 4" key="1">
    <citation type="journal article" date="2013" name="Nature">
        <title>Insights into bilaterian evolution from three spiralian genomes.</title>
        <authorList>
            <person name="Simakov O."/>
            <person name="Marletaz F."/>
            <person name="Cho S.J."/>
            <person name="Edsinger-Gonzales E."/>
            <person name="Havlak P."/>
            <person name="Hellsten U."/>
            <person name="Kuo D.H."/>
            <person name="Larsson T."/>
            <person name="Lv J."/>
            <person name="Arendt D."/>
            <person name="Savage R."/>
            <person name="Osoegawa K."/>
            <person name="de Jong P."/>
            <person name="Grimwood J."/>
            <person name="Chapman J.A."/>
            <person name="Shapiro H."/>
            <person name="Aerts A."/>
            <person name="Otillar R.P."/>
            <person name="Terry A.Y."/>
            <person name="Boore J.L."/>
            <person name="Grigoriev I.V."/>
            <person name="Lindberg D.R."/>
            <person name="Seaver E.C."/>
            <person name="Weisblat D.A."/>
            <person name="Putnam N.H."/>
            <person name="Rokhsar D.S."/>
        </authorList>
    </citation>
    <scope>NUCLEOTIDE SEQUENCE [LARGE SCALE GENOMIC DNA]</scope>
</reference>
<dbReference type="AlphaFoldDB" id="V3ZIY1"/>
<dbReference type="RefSeq" id="XP_009057959.1">
    <property type="nucleotide sequence ID" value="XM_009059711.1"/>
</dbReference>
<sequence>MASSHSLDKKRIKKTNFSKEEELLIQREVEKHYGLLSSKQSNEKKKRVWDNIASKAYRLACNVHLFNPCSNCTELCVCPENSRSFQTKIEFHARAKKARKSSSVAALPEEDATEDDSFLSANLSFSLDSPRNPTPPAFPLSPSILQTPPQPGPSRLQPKTPPRQTAL</sequence>
<dbReference type="Proteomes" id="UP000030746">
    <property type="component" value="Unassembled WGS sequence"/>
</dbReference>
<feature type="region of interest" description="Disordered" evidence="1">
    <location>
        <begin position="124"/>
        <end position="167"/>
    </location>
</feature>
<dbReference type="CTD" id="20236074"/>
<dbReference type="OrthoDB" id="10046272at2759"/>
<dbReference type="EMBL" id="KB202283">
    <property type="protein sequence ID" value="ESO91258.1"/>
    <property type="molecule type" value="Genomic_DNA"/>
</dbReference>
<gene>
    <name evidence="3" type="ORF">LOTGIDRAFT_153688</name>
</gene>
<keyword evidence="4" id="KW-1185">Reference proteome</keyword>
<evidence type="ECO:0000313" key="4">
    <source>
        <dbReference type="Proteomes" id="UP000030746"/>
    </source>
</evidence>
<name>V3ZIY1_LOTGI</name>
<dbReference type="Pfam" id="PF13873">
    <property type="entry name" value="Myb_DNA-bind_5"/>
    <property type="match status" value="1"/>
</dbReference>
<evidence type="ECO:0000313" key="3">
    <source>
        <dbReference type="EMBL" id="ESO91258.1"/>
    </source>
</evidence>
<accession>V3ZIY1</accession>
<dbReference type="InterPro" id="IPR028002">
    <property type="entry name" value="Myb_DNA-bind_5"/>
</dbReference>
<proteinExistence type="predicted"/>
<evidence type="ECO:0000259" key="2">
    <source>
        <dbReference type="Pfam" id="PF13873"/>
    </source>
</evidence>
<protein>
    <recommendedName>
        <fullName evidence="2">Myb/SANT-like DNA-binding domain-containing protein</fullName>
    </recommendedName>
</protein>
<dbReference type="KEGG" id="lgi:LOTGIDRAFT_153688"/>
<organism evidence="3 4">
    <name type="scientific">Lottia gigantea</name>
    <name type="common">Giant owl limpet</name>
    <dbReference type="NCBI Taxonomy" id="225164"/>
    <lineage>
        <taxon>Eukaryota</taxon>
        <taxon>Metazoa</taxon>
        <taxon>Spiralia</taxon>
        <taxon>Lophotrochozoa</taxon>
        <taxon>Mollusca</taxon>
        <taxon>Gastropoda</taxon>
        <taxon>Patellogastropoda</taxon>
        <taxon>Lottioidea</taxon>
        <taxon>Lottiidae</taxon>
        <taxon>Lottia</taxon>
    </lineage>
</organism>
<dbReference type="HOGENOM" id="CLU_1596376_0_0_1"/>